<organism evidence="1 2">
    <name type="scientific">Flavobacterium aureirubrum</name>
    <dbReference type="NCBI Taxonomy" id="3133147"/>
    <lineage>
        <taxon>Bacteria</taxon>
        <taxon>Pseudomonadati</taxon>
        <taxon>Bacteroidota</taxon>
        <taxon>Flavobacteriia</taxon>
        <taxon>Flavobacteriales</taxon>
        <taxon>Flavobacteriaceae</taxon>
        <taxon>Flavobacterium</taxon>
    </lineage>
</organism>
<dbReference type="Proteomes" id="UP001460072">
    <property type="component" value="Unassembled WGS sequence"/>
</dbReference>
<proteinExistence type="predicted"/>
<evidence type="ECO:0000313" key="2">
    <source>
        <dbReference type="Proteomes" id="UP001460072"/>
    </source>
</evidence>
<sequence>MMKLIWMVLFLNVPIFGFSQSSDLVFLRGKVISASKEVKDINVINLRSQNSTITNDNGNYSLFVKIGDTLQFSGWQTRTKNHVIHEADLSKKLLVLHLEPQAIPLDEVTIIDYKNINAVSLGILEKPAKKYTPAERKLKVAKDFDVGFYEIMVPNIFFSIDPIINAISGRTAALKKDLEIERKQAVIKNIEILYNDTFFIEKLKIPSDYVKGFLFYVSDSEELKKVLPTKNKTKIEFVLVKLSKEYLQISKQ</sequence>
<reference evidence="1 2" key="1">
    <citation type="submission" date="2024-03" db="EMBL/GenBank/DDBJ databases">
        <title>Two novel species of the genus Flavobacterium exhibiting potentially degradation of complex polysaccharides.</title>
        <authorList>
            <person name="Lian X."/>
        </authorList>
    </citation>
    <scope>NUCLEOTIDE SEQUENCE [LARGE SCALE GENOMIC DNA]</scope>
    <source>
        <strain evidence="2">j3</strain>
    </source>
</reference>
<comment type="caution">
    <text evidence="1">The sequence shown here is derived from an EMBL/GenBank/DDBJ whole genome shotgun (WGS) entry which is preliminary data.</text>
</comment>
<dbReference type="InterPro" id="IPR008969">
    <property type="entry name" value="CarboxyPept-like_regulatory"/>
</dbReference>
<dbReference type="RefSeq" id="WP_342694564.1">
    <property type="nucleotide sequence ID" value="NZ_JBCGDO010000001.1"/>
</dbReference>
<gene>
    <name evidence="1" type="ORF">WFZ85_01775</name>
</gene>
<accession>A0ABU9N1E2</accession>
<dbReference type="SUPFAM" id="SSF49464">
    <property type="entry name" value="Carboxypeptidase regulatory domain-like"/>
    <property type="match status" value="1"/>
</dbReference>
<evidence type="ECO:0008006" key="3">
    <source>
        <dbReference type="Google" id="ProtNLM"/>
    </source>
</evidence>
<keyword evidence="2" id="KW-1185">Reference proteome</keyword>
<protein>
    <recommendedName>
        <fullName evidence="3">CarboxypepD_reg-like domain-containing protein</fullName>
    </recommendedName>
</protein>
<dbReference type="EMBL" id="JBCGDO010000001">
    <property type="protein sequence ID" value="MEM0541333.1"/>
    <property type="molecule type" value="Genomic_DNA"/>
</dbReference>
<evidence type="ECO:0000313" key="1">
    <source>
        <dbReference type="EMBL" id="MEM0541333.1"/>
    </source>
</evidence>
<name>A0ABU9N1E2_9FLAO</name>